<dbReference type="RefSeq" id="WP_013149501.1">
    <property type="nucleotide sequence ID" value="NC_014209.1"/>
</dbReference>
<dbReference type="InterPro" id="IPR010156">
    <property type="entry name" value="CRISPR-assoc_prot_Cas6"/>
</dbReference>
<dbReference type="PANTHER" id="PTHR36984:SF3">
    <property type="entry name" value="CRISPR-ASSOCIATED ENDORIBONUCLEASE CAS6"/>
    <property type="match status" value="1"/>
</dbReference>
<feature type="domain" description="CRISPR associated protein Cas6 C-terminal" evidence="2">
    <location>
        <begin position="126"/>
        <end position="259"/>
    </location>
</feature>
<keyword evidence="1" id="KW-0051">Antiviral defense</keyword>
<evidence type="ECO:0000259" key="2">
    <source>
        <dbReference type="Pfam" id="PF01881"/>
    </source>
</evidence>
<name>A0ABM5LM77_THEM3</name>
<dbReference type="PANTHER" id="PTHR36984">
    <property type="entry name" value="CRISPR-ASSOCIATED ENDORIBONUCLEASE CAS6 1"/>
    <property type="match status" value="1"/>
</dbReference>
<organism evidence="3 4">
    <name type="scientific">Thermoanaerobacter mathranii subsp. mathranii (strain DSM 11426 / CCUG 53645 / CIP 108742 / A3)</name>
    <dbReference type="NCBI Taxonomy" id="583358"/>
    <lineage>
        <taxon>Bacteria</taxon>
        <taxon>Bacillati</taxon>
        <taxon>Bacillota</taxon>
        <taxon>Clostridia</taxon>
        <taxon>Thermoanaerobacterales</taxon>
        <taxon>Thermoanaerobacteraceae</taxon>
        <taxon>Thermoanaerobacter</taxon>
    </lineage>
</organism>
<evidence type="ECO:0000313" key="4">
    <source>
        <dbReference type="Proteomes" id="UP000002064"/>
    </source>
</evidence>
<dbReference type="Proteomes" id="UP000002064">
    <property type="component" value="Chromosome"/>
</dbReference>
<keyword evidence="4" id="KW-1185">Reference proteome</keyword>
<sequence length="261" mass="31121">MRAKFIFEIANPKTEIFELPIYYRTLFMSFLKNALSEYNQEYFKKLYWWKDKKNKWQKPFVFAVNLPNMNFADDKVMFRGDIVLNLSTSDYEFLVNMYNSLINNHLYPYNLTDNCKIKLKRMYLVKEPEQFNRVMAFKTFSPILIEKKGESKKIPVLPYEDGFEDVFNEVIDFEIRNIRSLRGQNRGLQKKIIFKPINVQKTVIKHRISEFVENTNKNYMYLTGFIGLFELSGTPEDLKEIYQNGIGFRRGQGFGFIEVAK</sequence>
<dbReference type="InterPro" id="IPR045747">
    <property type="entry name" value="CRISPR-assoc_prot_Cas6_N_sf"/>
</dbReference>
<reference evidence="3 4" key="1">
    <citation type="submission" date="2010-05" db="EMBL/GenBank/DDBJ databases">
        <title>Complete sequence of Thermoanaerobacter mathranii subsp. mathranii mathranii str. A3.</title>
        <authorList>
            <consortium name="US DOE Joint Genome Institute"/>
            <person name="Lucas S."/>
            <person name="Copeland A."/>
            <person name="Lapidus A."/>
            <person name="Cheng J.-F."/>
            <person name="Bruce D."/>
            <person name="Goodwin L."/>
            <person name="Pitluck S."/>
            <person name="Held B."/>
            <person name="Detter J.C."/>
            <person name="Han C."/>
            <person name="Tapia R."/>
            <person name="Land M."/>
            <person name="Hauser L."/>
            <person name="Kyrpides N."/>
            <person name="Mikhailova N."/>
            <person name="Zhou J."/>
            <person name="Hemme C."/>
            <person name="Woyke T."/>
        </authorList>
    </citation>
    <scope>NUCLEOTIDE SEQUENCE [LARGE SCALE GENOMIC DNA]</scope>
    <source>
        <strain evidence="3 4">A3</strain>
    </source>
</reference>
<evidence type="ECO:0000313" key="3">
    <source>
        <dbReference type="EMBL" id="ADH59815.1"/>
    </source>
</evidence>
<proteinExistence type="predicted"/>
<dbReference type="InterPro" id="IPR049435">
    <property type="entry name" value="Cas_Cas6_C"/>
</dbReference>
<dbReference type="Gene3D" id="3.30.70.1890">
    <property type="match status" value="1"/>
</dbReference>
<evidence type="ECO:0000256" key="1">
    <source>
        <dbReference type="ARBA" id="ARBA00023118"/>
    </source>
</evidence>
<accession>A0ABM5LM77</accession>
<dbReference type="CDD" id="cd21140">
    <property type="entry name" value="Cas6_I-like"/>
    <property type="match status" value="1"/>
</dbReference>
<protein>
    <submittedName>
        <fullName evidence="3">CRISPR-associated protein Cas6</fullName>
    </submittedName>
</protein>
<gene>
    <name evidence="3" type="ordered locus">Tmath_0028</name>
</gene>
<dbReference type="EMBL" id="CP002032">
    <property type="protein sequence ID" value="ADH59815.1"/>
    <property type="molecule type" value="Genomic_DNA"/>
</dbReference>
<dbReference type="Gene3D" id="3.30.70.1900">
    <property type="match status" value="1"/>
</dbReference>
<dbReference type="NCBIfam" id="TIGR01877">
    <property type="entry name" value="cas_cas6"/>
    <property type="match status" value="1"/>
</dbReference>
<dbReference type="Pfam" id="PF01881">
    <property type="entry name" value="Cas_Cas6_C"/>
    <property type="match status" value="1"/>
</dbReference>